<dbReference type="Pfam" id="PF00437">
    <property type="entry name" value="T2SSE"/>
    <property type="match status" value="1"/>
</dbReference>
<dbReference type="PANTHER" id="PTHR30486">
    <property type="entry name" value="TWITCHING MOTILITY PROTEIN PILT"/>
    <property type="match status" value="1"/>
</dbReference>
<name>A0A7C2VE18_9CREN</name>
<organism evidence="3">
    <name type="scientific">Ignisphaera aggregans</name>
    <dbReference type="NCBI Taxonomy" id="334771"/>
    <lineage>
        <taxon>Archaea</taxon>
        <taxon>Thermoproteota</taxon>
        <taxon>Thermoprotei</taxon>
        <taxon>Desulfurococcales</taxon>
        <taxon>Desulfurococcaceae</taxon>
        <taxon>Ignisphaera</taxon>
    </lineage>
</organism>
<gene>
    <name evidence="3" type="ORF">ENO77_04770</name>
</gene>
<comment type="caution">
    <text evidence="3">The sequence shown here is derived from an EMBL/GenBank/DDBJ whole genome shotgun (WGS) entry which is preliminary data.</text>
</comment>
<protein>
    <recommendedName>
        <fullName evidence="2">Bacterial type II secretion system protein E domain-containing protein</fullName>
    </recommendedName>
</protein>
<dbReference type="PANTHER" id="PTHR30486:SF6">
    <property type="entry name" value="TYPE IV PILUS RETRACTATION ATPASE PILT"/>
    <property type="match status" value="1"/>
</dbReference>
<sequence>MCKRLYSDVMNGLYTSLLDLSSEEDLEKAVDAVVEDLGLQRDFALCRDKLMYYIKRDSFGFGILDTVLRDPGIEDIELCDWRKPVTVVHRDFLALESLTTNILFESEEEARSYVERLALRGGKGISLAKPEVHTALSENMRLAATLGEPVSRGPTFSIRRLPEIPIDVATLIKESVIAPHVAALAWLVNDAKMFYAVVGGSGSGKTTLLNALLQLSNPSWKIVVVQDVLELRLPSRKRFIQFFGESSEDILQRCLTALRYRPDILIVGEVRGREIAALVRSVASGSGSATTFHASAPEEFEMAVRNLLPRDLYAMLSLNTSVLILIAKLRVGRTVQRKVWRVYERVSDEWREIFGPQTDTVFSSYTLKRLGKRLAVDDMEAELEYRTKLLEGAEQGYESIEILMKKFYTLY</sequence>
<accession>A0A7C2VE18</accession>
<feature type="domain" description="Bacterial type II secretion system protein E" evidence="2">
    <location>
        <begin position="146"/>
        <end position="326"/>
    </location>
</feature>
<evidence type="ECO:0000313" key="3">
    <source>
        <dbReference type="EMBL" id="HEW53453.1"/>
    </source>
</evidence>
<dbReference type="Gene3D" id="3.30.450.380">
    <property type="match status" value="1"/>
</dbReference>
<dbReference type="InterPro" id="IPR001482">
    <property type="entry name" value="T2SS/T4SS_dom"/>
</dbReference>
<reference evidence="3" key="1">
    <citation type="journal article" date="2020" name="mSystems">
        <title>Genome- and Community-Level Interaction Insights into Carbon Utilization and Element Cycling Functions of Hydrothermarchaeota in Hydrothermal Sediment.</title>
        <authorList>
            <person name="Zhou Z."/>
            <person name="Liu Y."/>
            <person name="Xu W."/>
            <person name="Pan J."/>
            <person name="Luo Z.H."/>
            <person name="Li M."/>
        </authorList>
    </citation>
    <scope>NUCLEOTIDE SEQUENCE [LARGE SCALE GENOMIC DNA]</scope>
    <source>
        <strain evidence="3">SpSt-16</strain>
    </source>
</reference>
<evidence type="ECO:0000259" key="2">
    <source>
        <dbReference type="Pfam" id="PF00437"/>
    </source>
</evidence>
<dbReference type="Gene3D" id="3.40.50.300">
    <property type="entry name" value="P-loop containing nucleotide triphosphate hydrolases"/>
    <property type="match status" value="1"/>
</dbReference>
<dbReference type="InterPro" id="IPR027417">
    <property type="entry name" value="P-loop_NTPase"/>
</dbReference>
<dbReference type="AlphaFoldDB" id="A0A7C2VE18"/>
<comment type="similarity">
    <text evidence="1">Belongs to the GSP E family.</text>
</comment>
<proteinExistence type="inferred from homology"/>
<dbReference type="GO" id="GO:0016887">
    <property type="term" value="F:ATP hydrolysis activity"/>
    <property type="evidence" value="ECO:0007669"/>
    <property type="project" value="InterPro"/>
</dbReference>
<dbReference type="EMBL" id="DSGT01000012">
    <property type="protein sequence ID" value="HEW53453.1"/>
    <property type="molecule type" value="Genomic_DNA"/>
</dbReference>
<dbReference type="SUPFAM" id="SSF52540">
    <property type="entry name" value="P-loop containing nucleoside triphosphate hydrolases"/>
    <property type="match status" value="1"/>
</dbReference>
<dbReference type="InterPro" id="IPR050921">
    <property type="entry name" value="T4SS_GSP_E_ATPase"/>
</dbReference>
<evidence type="ECO:0000256" key="1">
    <source>
        <dbReference type="ARBA" id="ARBA00006611"/>
    </source>
</evidence>